<feature type="domain" description="DEP" evidence="3">
    <location>
        <begin position="618"/>
        <end position="674"/>
    </location>
</feature>
<dbReference type="InterPro" id="IPR006869">
    <property type="entry name" value="DUF547"/>
</dbReference>
<dbReference type="EMBL" id="JANCYU010000058">
    <property type="protein sequence ID" value="KAK4528015.1"/>
    <property type="molecule type" value="Genomic_DNA"/>
</dbReference>
<dbReference type="SUPFAM" id="SSF46785">
    <property type="entry name" value="Winged helix' DNA-binding domain"/>
    <property type="match status" value="1"/>
</dbReference>
<feature type="region of interest" description="Disordered" evidence="1">
    <location>
        <begin position="76"/>
        <end position="106"/>
    </location>
</feature>
<comment type="caution">
    <text evidence="4">The sequence shown here is derived from an EMBL/GenBank/DDBJ whole genome shotgun (WGS) entry which is preliminary data.</text>
</comment>
<evidence type="ECO:0000259" key="3">
    <source>
        <dbReference type="PROSITE" id="PS50186"/>
    </source>
</evidence>
<gene>
    <name evidence="4" type="ORF">GAYE_SCF47G5949</name>
</gene>
<feature type="transmembrane region" description="Helical" evidence="2">
    <location>
        <begin position="7"/>
        <end position="29"/>
    </location>
</feature>
<dbReference type="Gene3D" id="1.10.10.10">
    <property type="entry name" value="Winged helix-like DNA-binding domain superfamily/Winged helix DNA-binding domain"/>
    <property type="match status" value="1"/>
</dbReference>
<protein>
    <recommendedName>
        <fullName evidence="3">DEP domain-containing protein</fullName>
    </recommendedName>
</protein>
<keyword evidence="2" id="KW-0812">Transmembrane</keyword>
<keyword evidence="2" id="KW-1133">Transmembrane helix</keyword>
<keyword evidence="5" id="KW-1185">Reference proteome</keyword>
<dbReference type="PANTHER" id="PTHR46361">
    <property type="entry name" value="ELECTRON CARRIER/ PROTEIN DISULFIDE OXIDOREDUCTASE"/>
    <property type="match status" value="1"/>
</dbReference>
<dbReference type="CDD" id="cd04371">
    <property type="entry name" value="DEP"/>
    <property type="match status" value="1"/>
</dbReference>
<evidence type="ECO:0000256" key="2">
    <source>
        <dbReference type="SAM" id="Phobius"/>
    </source>
</evidence>
<organism evidence="4 5">
    <name type="scientific">Galdieria yellowstonensis</name>
    <dbReference type="NCBI Taxonomy" id="3028027"/>
    <lineage>
        <taxon>Eukaryota</taxon>
        <taxon>Rhodophyta</taxon>
        <taxon>Bangiophyceae</taxon>
        <taxon>Galdieriales</taxon>
        <taxon>Galdieriaceae</taxon>
        <taxon>Galdieria</taxon>
    </lineage>
</organism>
<evidence type="ECO:0000313" key="5">
    <source>
        <dbReference type="Proteomes" id="UP001300502"/>
    </source>
</evidence>
<reference evidence="4 5" key="1">
    <citation type="submission" date="2022-07" db="EMBL/GenBank/DDBJ databases">
        <title>Genome-wide signatures of adaptation to extreme environments.</title>
        <authorList>
            <person name="Cho C.H."/>
            <person name="Yoon H.S."/>
        </authorList>
    </citation>
    <scope>NUCLEOTIDE SEQUENCE [LARGE SCALE GENOMIC DNA]</scope>
    <source>
        <strain evidence="4 5">108.79 E11</strain>
    </source>
</reference>
<feature type="region of interest" description="Disordered" evidence="1">
    <location>
        <begin position="521"/>
        <end position="549"/>
    </location>
</feature>
<sequence>MQVTVDLSLILAICVTVYLMGFSFGTTSSRSLENWNIYICLFIFTGVLVYRLCRWKRLCQLEKIEDGFEREFSSVSLTEKNAEEPESEEPGKKVQLEGSDQASEEKPSFLEEVFQRVLRVAEGWLEDAVKQKLQDCLEEGFLDFALSENSRFYSDWSLHKLKLQVSDHKPEIRNFEFDEQLLESNHSAERVLSLQGTVSVYFKSFMRFSLVRRAVIVNNKIVLATPTWEEEETFTLTLQVLVKDVALDTRIETELLPEYPFLGSVSFCILEPVNFNIDFHISTDSEVSFLTSSSQDENSVYGDHSLNESSLNQLLFHFIDEAVFRHLAYPNVRTIHFPERTAQEPKTELTINTTDMSMPAFEAGTNTETGENDKLLELHLIEGFLSFKEPCEASALFSSGKAGLYVKLKNSINALIFTSSIAYYSTKLEWRQVWKLPVFHFPGEYISLEVFLGKNMQDDDIYLGRLRLPYDQTTVSSERWYLVKEDLKPFVDVLKLRILMKLSSLTENEESAAFSSNIATPQVTPEVSEQQPKLRRFSSTGSTSQEGTESMLKRLGKKLLFQRESVEVIAHDWSLEDILFHMRAMISKEKGLLKRSEPEMSKGLHFSMTPKRSDDAYSFCGSDAVDWLLMNSSKRISCRSEAVEILRTCADLGIILPVDGHIRRHHGFVDSSTFKCTFSPFFRKYVEQLEEKSHACVLNQGQILVFSTNSLLTGSIEFPMLKASQPVVGLGEKLILHVAELLRKQSFGLDEFVFIPKLEPKYFRFLRTCRKLQYISYDVLRNISPVERMCFFINVYNALFLHCLMVSGVPKSTVGATEDTSDCCENKTSLFREAICYRIGSKKDKDVLSNLLFSLNDILHGILRCNRSASSCYQDWSDRNSMDSTCKKSSTSEEYPACNVYFPLRDVRAELSMKMADFDPRIHFILLNYPSFQPRMLYLCKPSNLELVLKEATHAFCEQNVDVNEERKMVWLPSIFRNYIEDFLPPEIYGDATGGMDINAAYELLRVAAELLPNDSEKKVALSRVLVSCLDSDKNGSDQLLSECVHLSFQDPSSADQSSIPFITLSKELSHELEISK</sequence>
<dbReference type="CDD" id="cd00030">
    <property type="entry name" value="C2"/>
    <property type="match status" value="1"/>
</dbReference>
<feature type="transmembrane region" description="Helical" evidence="2">
    <location>
        <begin position="35"/>
        <end position="53"/>
    </location>
</feature>
<feature type="compositionally biased region" description="Polar residues" evidence="1">
    <location>
        <begin position="521"/>
        <end position="531"/>
    </location>
</feature>
<dbReference type="AlphaFoldDB" id="A0AAV9IKW1"/>
<dbReference type="InterPro" id="IPR036390">
    <property type="entry name" value="WH_DNA-bd_sf"/>
</dbReference>
<dbReference type="PANTHER" id="PTHR46361:SF3">
    <property type="entry name" value="ELECTRON CARRIER_ PROTEIN DISULFIDE OXIDOREDUCTASE"/>
    <property type="match status" value="1"/>
</dbReference>
<proteinExistence type="predicted"/>
<evidence type="ECO:0000313" key="4">
    <source>
        <dbReference type="EMBL" id="KAK4528015.1"/>
    </source>
</evidence>
<dbReference type="Pfam" id="PF04784">
    <property type="entry name" value="DUF547"/>
    <property type="match status" value="1"/>
</dbReference>
<dbReference type="InterPro" id="IPR000591">
    <property type="entry name" value="DEP_dom"/>
</dbReference>
<feature type="compositionally biased region" description="Low complexity" evidence="1">
    <location>
        <begin position="538"/>
        <end position="549"/>
    </location>
</feature>
<dbReference type="PROSITE" id="PS50186">
    <property type="entry name" value="DEP"/>
    <property type="match status" value="1"/>
</dbReference>
<dbReference type="GO" id="GO:0035556">
    <property type="term" value="P:intracellular signal transduction"/>
    <property type="evidence" value="ECO:0007669"/>
    <property type="project" value="InterPro"/>
</dbReference>
<evidence type="ECO:0000256" key="1">
    <source>
        <dbReference type="SAM" id="MobiDB-lite"/>
    </source>
</evidence>
<name>A0AAV9IKW1_9RHOD</name>
<keyword evidence="2" id="KW-0472">Membrane</keyword>
<accession>A0AAV9IKW1</accession>
<dbReference type="InterPro" id="IPR036388">
    <property type="entry name" value="WH-like_DNA-bd_sf"/>
</dbReference>
<dbReference type="Proteomes" id="UP001300502">
    <property type="component" value="Unassembled WGS sequence"/>
</dbReference>